<dbReference type="SUPFAM" id="SSF55785">
    <property type="entry name" value="PYP-like sensor domain (PAS domain)"/>
    <property type="match status" value="2"/>
</dbReference>
<evidence type="ECO:0000256" key="1">
    <source>
        <dbReference type="SAM" id="MobiDB-lite"/>
    </source>
</evidence>
<dbReference type="CDD" id="cd01949">
    <property type="entry name" value="GGDEF"/>
    <property type="match status" value="1"/>
</dbReference>
<protein>
    <submittedName>
        <fullName evidence="3">Diguanylate cyclase domain-containing protein</fullName>
        <ecNumber evidence="3">2.7.7.65</ecNumber>
    </submittedName>
</protein>
<gene>
    <name evidence="3" type="ORF">ACFO0J_05525</name>
</gene>
<organism evidence="3 4">
    <name type="scientific">Castellaniella hirudinis</name>
    <dbReference type="NCBI Taxonomy" id="1144617"/>
    <lineage>
        <taxon>Bacteria</taxon>
        <taxon>Pseudomonadati</taxon>
        <taxon>Pseudomonadota</taxon>
        <taxon>Betaproteobacteria</taxon>
        <taxon>Burkholderiales</taxon>
        <taxon>Alcaligenaceae</taxon>
        <taxon>Castellaniella</taxon>
    </lineage>
</organism>
<evidence type="ECO:0000259" key="2">
    <source>
        <dbReference type="PROSITE" id="PS50887"/>
    </source>
</evidence>
<dbReference type="RefSeq" id="WP_376812060.1">
    <property type="nucleotide sequence ID" value="NZ_JBHSDY010000003.1"/>
</dbReference>
<dbReference type="PANTHER" id="PTHR44757">
    <property type="entry name" value="DIGUANYLATE CYCLASE DGCP"/>
    <property type="match status" value="1"/>
</dbReference>
<comment type="caution">
    <text evidence="3">The sequence shown here is derived from an EMBL/GenBank/DDBJ whole genome shotgun (WGS) entry which is preliminary data.</text>
</comment>
<dbReference type="InterPro" id="IPR043128">
    <property type="entry name" value="Rev_trsase/Diguanyl_cyclase"/>
</dbReference>
<feature type="domain" description="GGDEF" evidence="2">
    <location>
        <begin position="364"/>
        <end position="493"/>
    </location>
</feature>
<dbReference type="SMART" id="SM00267">
    <property type="entry name" value="GGDEF"/>
    <property type="match status" value="1"/>
</dbReference>
<dbReference type="EMBL" id="JBHSDY010000003">
    <property type="protein sequence ID" value="MFC4297498.1"/>
    <property type="molecule type" value="Genomic_DNA"/>
</dbReference>
<dbReference type="CDD" id="cd00130">
    <property type="entry name" value="PAS"/>
    <property type="match status" value="1"/>
</dbReference>
<name>A0ABV8RVR3_9BURK</name>
<dbReference type="EC" id="2.7.7.65" evidence="3"/>
<keyword evidence="4" id="KW-1185">Reference proteome</keyword>
<dbReference type="InterPro" id="IPR052155">
    <property type="entry name" value="Biofilm_reg_signaling"/>
</dbReference>
<dbReference type="PANTHER" id="PTHR44757:SF2">
    <property type="entry name" value="BIOFILM ARCHITECTURE MAINTENANCE PROTEIN MBAA"/>
    <property type="match status" value="1"/>
</dbReference>
<evidence type="ECO:0000313" key="3">
    <source>
        <dbReference type="EMBL" id="MFC4297498.1"/>
    </source>
</evidence>
<dbReference type="SUPFAM" id="SSF55073">
    <property type="entry name" value="Nucleotide cyclase"/>
    <property type="match status" value="1"/>
</dbReference>
<keyword evidence="3" id="KW-0808">Transferase</keyword>
<dbReference type="GO" id="GO:0052621">
    <property type="term" value="F:diguanylate cyclase activity"/>
    <property type="evidence" value="ECO:0007669"/>
    <property type="project" value="UniProtKB-EC"/>
</dbReference>
<dbReference type="NCBIfam" id="TIGR00254">
    <property type="entry name" value="GGDEF"/>
    <property type="match status" value="1"/>
</dbReference>
<dbReference type="InterPro" id="IPR035965">
    <property type="entry name" value="PAS-like_dom_sf"/>
</dbReference>
<dbReference type="PROSITE" id="PS50887">
    <property type="entry name" value="GGDEF"/>
    <property type="match status" value="1"/>
</dbReference>
<dbReference type="Gene3D" id="3.30.70.270">
    <property type="match status" value="1"/>
</dbReference>
<reference evidence="4" key="1">
    <citation type="journal article" date="2019" name="Int. J. Syst. Evol. Microbiol.">
        <title>The Global Catalogue of Microorganisms (GCM) 10K type strain sequencing project: providing services to taxonomists for standard genome sequencing and annotation.</title>
        <authorList>
            <consortium name="The Broad Institute Genomics Platform"/>
            <consortium name="The Broad Institute Genome Sequencing Center for Infectious Disease"/>
            <person name="Wu L."/>
            <person name="Ma J."/>
        </authorList>
    </citation>
    <scope>NUCLEOTIDE SEQUENCE [LARGE SCALE GENOMIC DNA]</scope>
    <source>
        <strain evidence="4">CGMCC 1.19029</strain>
    </source>
</reference>
<dbReference type="Proteomes" id="UP001595756">
    <property type="component" value="Unassembled WGS sequence"/>
</dbReference>
<dbReference type="InterPro" id="IPR029787">
    <property type="entry name" value="Nucleotide_cyclase"/>
</dbReference>
<sequence>MDAGQAVPAGWQPPDTGSGLPDFFEATPMPLWLEDYSGLHAQFARWRADGVVDLRSWLLQDRERLRHCAGLIRILRVNRQTLTLFGARSQTELMDRLPEVLRDDTYEGWANELEQLWLGQGGFQSQTVNYALTGRRLDLSLKAVILADDRQPWDRVLVAMEDVTPLRDAHRQAQASARDAREFFQQAPVSLWVEDFSAIKLLFDELREKDISDFRTFLDVHPDFVERCQQEIRVLDVNDYTLTLFKAESRDQLLERLGDVFGQDSRAFFAEQLIDLWHGRLFHQREVRNHTLAGDVLHIHLQLSVFQGHEEDWGLVLVSLTDITARKKAEAYLEYLGKHDVLTQLKNRSYFVDELGRLQRKRAPLVSFIALDLNNLKQANDESGHAAGDDLLRRFGEVLNKAVDRPCQAARIGGDEFVVLLPGYDEAATRTVLDNIRALIELNNQYYGGVPLSVAAGEATCRDANALEQALKDADRDLYADKRRYYAAHERRR</sequence>
<feature type="region of interest" description="Disordered" evidence="1">
    <location>
        <begin position="1"/>
        <end position="20"/>
    </location>
</feature>
<proteinExistence type="predicted"/>
<evidence type="ECO:0000313" key="4">
    <source>
        <dbReference type="Proteomes" id="UP001595756"/>
    </source>
</evidence>
<accession>A0ABV8RVR3</accession>
<dbReference type="Pfam" id="PF00990">
    <property type="entry name" value="GGDEF"/>
    <property type="match status" value="1"/>
</dbReference>
<dbReference type="InterPro" id="IPR000160">
    <property type="entry name" value="GGDEF_dom"/>
</dbReference>
<dbReference type="Gene3D" id="3.30.450.20">
    <property type="entry name" value="PAS domain"/>
    <property type="match status" value="2"/>
</dbReference>
<dbReference type="InterPro" id="IPR000014">
    <property type="entry name" value="PAS"/>
</dbReference>
<keyword evidence="3" id="KW-0548">Nucleotidyltransferase</keyword>